<gene>
    <name evidence="2" type="primary">p28</name>
</gene>
<reference evidence="2" key="1">
    <citation type="submission" date="2019-12" db="EMBL/GenBank/DDBJ databases">
        <authorList>
            <person name="Von Bargen S."/>
        </authorList>
    </citation>
    <scope>NUCLEOTIDE SEQUENCE</scope>
    <source>
        <strain evidence="2">E55089</strain>
    </source>
</reference>
<organism evidence="2 3">
    <name type="scientific">Aspen mosaic-associated virus</name>
    <dbReference type="NCBI Taxonomy" id="2681381"/>
    <lineage>
        <taxon>Viruses</taxon>
        <taxon>Riboviria</taxon>
        <taxon>Orthornavirae</taxon>
        <taxon>Negarnaviricota</taxon>
        <taxon>Polyploviricotina</taxon>
        <taxon>Bunyaviricetes</taxon>
        <taxon>Elliovirales</taxon>
        <taxon>Fimoviridae</taxon>
        <taxon>Emaravirus</taxon>
        <taxon>Emaravirus populi</taxon>
    </lineage>
</organism>
<dbReference type="Proteomes" id="UP001061730">
    <property type="component" value="Genome"/>
</dbReference>
<dbReference type="Pfam" id="PF21707">
    <property type="entry name" value="ABC_AB"/>
    <property type="match status" value="1"/>
</dbReference>
<accession>A0A679ICU9</accession>
<dbReference type="GeneID" id="80557496"/>
<keyword evidence="3" id="KW-1185">Reference proteome</keyword>
<evidence type="ECO:0000256" key="1">
    <source>
        <dbReference type="SAM" id="MobiDB-lite"/>
    </source>
</evidence>
<dbReference type="RefSeq" id="YP_010840588.1">
    <property type="nucleotide sequence ID" value="NC_078849.1"/>
</dbReference>
<evidence type="ECO:0000313" key="2">
    <source>
        <dbReference type="EMBL" id="CAA0079719.1"/>
    </source>
</evidence>
<dbReference type="KEGG" id="vg:80557496"/>
<proteinExistence type="predicted"/>
<name>A0A679ICU9_9VIRU</name>
<feature type="region of interest" description="Disordered" evidence="1">
    <location>
        <begin position="226"/>
        <end position="247"/>
    </location>
</feature>
<dbReference type="InterPro" id="IPR049107">
    <property type="entry name" value="ABC_AB"/>
</dbReference>
<evidence type="ECO:0000313" key="3">
    <source>
        <dbReference type="Proteomes" id="UP001061730"/>
    </source>
</evidence>
<dbReference type="EMBL" id="LR742465">
    <property type="protein sequence ID" value="CAA0079719.1"/>
    <property type="molecule type" value="Viral_cRNA"/>
</dbReference>
<protein>
    <submittedName>
        <fullName evidence="2">28 kDa protein</fullName>
    </submittedName>
</protein>
<sequence>MELKAFETTYKICRRGEITGYYNELEMLIFNSFVEKLQNTEVYDQIIAMREAYDLQTIAFSTITSGTGYIVLDGTKVHQKAIRHFFRYIQIVFSLLGITDAIPADLSADFHIFGSVVRMTKIMPHIPDNSRYLLMSSSFIKELVYSVAYGIDPVSALRKYHYMQEKSVTYEEGTAEFNFHVCAISYLAIRASVTLPCEKDQSNIIGDMRPRSKLFGYAITEFGDGERDASRAGEDAEASSSDRRKSI</sequence>